<keyword evidence="4" id="KW-1185">Reference proteome</keyword>
<name>A0A8J4E0F9_9ACTN</name>
<feature type="transmembrane region" description="Helical" evidence="2">
    <location>
        <begin position="56"/>
        <end position="74"/>
    </location>
</feature>
<feature type="transmembrane region" description="Helical" evidence="2">
    <location>
        <begin position="169"/>
        <end position="189"/>
    </location>
</feature>
<evidence type="ECO:0000256" key="2">
    <source>
        <dbReference type="SAM" id="Phobius"/>
    </source>
</evidence>
<feature type="region of interest" description="Disordered" evidence="1">
    <location>
        <begin position="381"/>
        <end position="461"/>
    </location>
</feature>
<evidence type="ECO:0000313" key="4">
    <source>
        <dbReference type="Proteomes" id="UP000612585"/>
    </source>
</evidence>
<feature type="region of interest" description="Disordered" evidence="1">
    <location>
        <begin position="304"/>
        <end position="360"/>
    </location>
</feature>
<keyword evidence="2" id="KW-1133">Transmembrane helix</keyword>
<feature type="compositionally biased region" description="Low complexity" evidence="1">
    <location>
        <begin position="396"/>
        <end position="411"/>
    </location>
</feature>
<dbReference type="RefSeq" id="WP_203991118.1">
    <property type="nucleotide sequence ID" value="NZ_BOPG01000013.1"/>
</dbReference>
<keyword evidence="2" id="KW-0812">Transmembrane</keyword>
<evidence type="ECO:0000313" key="3">
    <source>
        <dbReference type="EMBL" id="GIJ54987.1"/>
    </source>
</evidence>
<comment type="caution">
    <text evidence="3">The sequence shown here is derived from an EMBL/GenBank/DDBJ whole genome shotgun (WGS) entry which is preliminary data.</text>
</comment>
<gene>
    <name evidence="3" type="ORF">Vau01_025030</name>
</gene>
<keyword evidence="2" id="KW-0472">Membrane</keyword>
<dbReference type="Pfam" id="PF19590">
    <property type="entry name" value="TrbL_3"/>
    <property type="match status" value="1"/>
</dbReference>
<dbReference type="EMBL" id="BOPG01000013">
    <property type="protein sequence ID" value="GIJ54987.1"/>
    <property type="molecule type" value="Genomic_DNA"/>
</dbReference>
<proteinExistence type="predicted"/>
<dbReference type="InterPro" id="IPR045782">
    <property type="entry name" value="TrbL_3"/>
</dbReference>
<dbReference type="Proteomes" id="UP000612585">
    <property type="component" value="Unassembled WGS sequence"/>
</dbReference>
<feature type="transmembrane region" description="Helical" evidence="2">
    <location>
        <begin position="240"/>
        <end position="260"/>
    </location>
</feature>
<evidence type="ECO:0000256" key="1">
    <source>
        <dbReference type="SAM" id="MobiDB-lite"/>
    </source>
</evidence>
<accession>A0A8J4E0F9</accession>
<reference evidence="3" key="1">
    <citation type="submission" date="2021-01" db="EMBL/GenBank/DDBJ databases">
        <title>Whole genome shotgun sequence of Virgisporangium aurantiacum NBRC 16421.</title>
        <authorList>
            <person name="Komaki H."/>
            <person name="Tamura T."/>
        </authorList>
    </citation>
    <scope>NUCLEOTIDE SEQUENCE</scope>
    <source>
        <strain evidence="3">NBRC 16421</strain>
    </source>
</reference>
<feature type="compositionally biased region" description="Low complexity" evidence="1">
    <location>
        <begin position="304"/>
        <end position="324"/>
    </location>
</feature>
<organism evidence="3 4">
    <name type="scientific">Virgisporangium aurantiacum</name>
    <dbReference type="NCBI Taxonomy" id="175570"/>
    <lineage>
        <taxon>Bacteria</taxon>
        <taxon>Bacillati</taxon>
        <taxon>Actinomycetota</taxon>
        <taxon>Actinomycetes</taxon>
        <taxon>Micromonosporales</taxon>
        <taxon>Micromonosporaceae</taxon>
        <taxon>Virgisporangium</taxon>
    </lineage>
</organism>
<sequence>MGWAVDSMLQGLVHWLAEVLVATLKALWGLLEQTAFTNPDVTRLPQVVAITGRSQMIANAAFVLAIIVAGATVMTHETVQVRYGVADLLPRLAVGFIAANFATPICRNLITGANTVTGALTGDSVAAKDSVQQMDRVVSDTLYNNSAGFMLIVVGLIIAVLIGMLLATFIVRIGLLIVLVGVAPVALACHATPFTDPIAKLWWRSMLGVLATVTLQALAMHVAMSVFLNPNANIKALGMYFDPTGVGNLFIVACLLWVVVKIPALMRRHVTRGGGPGNAAMFLKMILIQAVTKVARLPFGRSGRTAGRTAAAGRTAVGSRAATGLPRRLDPAGLPAAVRSADAARRTLPPPRGAGEGRVARAWPSGRPVWPYTREELAAGVDPYTRTVPRPPPSAQPASSRPTSSRPPIRAIGTTPPPPPVGARSVIPPGVTPATAMPKTRPVRPPVTGPWNRPPRQQRQP</sequence>
<protein>
    <submittedName>
        <fullName evidence="3">Uncharacterized protein</fullName>
    </submittedName>
</protein>
<dbReference type="AlphaFoldDB" id="A0A8J4E0F9"/>
<feature type="transmembrane region" description="Helical" evidence="2">
    <location>
        <begin position="201"/>
        <end position="228"/>
    </location>
</feature>
<feature type="transmembrane region" description="Helical" evidence="2">
    <location>
        <begin position="142"/>
        <end position="163"/>
    </location>
</feature>